<dbReference type="Gene3D" id="1.10.443.10">
    <property type="entry name" value="Intergrase catalytic core"/>
    <property type="match status" value="1"/>
</dbReference>
<evidence type="ECO:0000256" key="2">
    <source>
        <dbReference type="ARBA" id="ARBA00022908"/>
    </source>
</evidence>
<keyword evidence="4" id="KW-0233">DNA recombination</keyword>
<keyword evidence="3 5" id="KW-0238">DNA-binding</keyword>
<dbReference type="EMBL" id="BAAAPH010000040">
    <property type="protein sequence ID" value="GAA1606820.1"/>
    <property type="molecule type" value="Genomic_DNA"/>
</dbReference>
<comment type="similarity">
    <text evidence="1">Belongs to the 'phage' integrase family.</text>
</comment>
<dbReference type="InterPro" id="IPR053876">
    <property type="entry name" value="Phage_int_M"/>
</dbReference>
<proteinExistence type="inferred from homology"/>
<keyword evidence="2" id="KW-0229">DNA integration</keyword>
<dbReference type="InterPro" id="IPR011010">
    <property type="entry name" value="DNA_brk_join_enz"/>
</dbReference>
<protein>
    <recommendedName>
        <fullName evidence="7">Core-binding (CB) domain-containing protein</fullName>
    </recommendedName>
</protein>
<evidence type="ECO:0000256" key="4">
    <source>
        <dbReference type="ARBA" id="ARBA00023172"/>
    </source>
</evidence>
<evidence type="ECO:0000259" key="7">
    <source>
        <dbReference type="PROSITE" id="PS51900"/>
    </source>
</evidence>
<dbReference type="Pfam" id="PF22022">
    <property type="entry name" value="Phage_int_M"/>
    <property type="match status" value="1"/>
</dbReference>
<feature type="compositionally biased region" description="Pro residues" evidence="6">
    <location>
        <begin position="428"/>
        <end position="443"/>
    </location>
</feature>
<dbReference type="Proteomes" id="UP001501705">
    <property type="component" value="Unassembled WGS sequence"/>
</dbReference>
<evidence type="ECO:0000313" key="8">
    <source>
        <dbReference type="EMBL" id="GAA1606820.1"/>
    </source>
</evidence>
<feature type="compositionally biased region" description="Low complexity" evidence="6">
    <location>
        <begin position="398"/>
        <end position="407"/>
    </location>
</feature>
<accession>A0ABP4QBR8</accession>
<dbReference type="SUPFAM" id="SSF56349">
    <property type="entry name" value="DNA breaking-rejoining enzymes"/>
    <property type="match status" value="1"/>
</dbReference>
<comment type="caution">
    <text evidence="8">The sequence shown here is derived from an EMBL/GenBank/DDBJ whole genome shotgun (WGS) entry which is preliminary data.</text>
</comment>
<gene>
    <name evidence="8" type="ORF">GCM10009804_73510</name>
</gene>
<name>A0ABP4QBR8_9ACTN</name>
<dbReference type="Gene3D" id="1.10.150.130">
    <property type="match status" value="1"/>
</dbReference>
<evidence type="ECO:0000256" key="6">
    <source>
        <dbReference type="SAM" id="MobiDB-lite"/>
    </source>
</evidence>
<feature type="compositionally biased region" description="Basic residues" evidence="6">
    <location>
        <begin position="468"/>
        <end position="477"/>
    </location>
</feature>
<evidence type="ECO:0000313" key="9">
    <source>
        <dbReference type="Proteomes" id="UP001501705"/>
    </source>
</evidence>
<dbReference type="InterPro" id="IPR010998">
    <property type="entry name" value="Integrase_recombinase_N"/>
</dbReference>
<sequence length="525" mass="58368">MSRPHLPIGTWGHVRSRAERKDADGKVVSWRASAYFRDHDGRAREVTASAKTKGAAEHRLLTKLRDRAKLTQSGELSPTDKINDLIDLWIEKFEERIEDGRRSPTTLTTYRTAIKNHVRPALGELLIGEATTPRIDRIIGTIKRNAGRSTAKTCRAVISGMMQLAVRYGALTVNPVREVEAIEARPKDPPRSLTNEEIAGLRQLLTTDKTAVRADLPDLVLFMLGTGVRIGESLTVLWSQVNLESGAVEITHTMVRVPGQGLIRKAPKSKAGVRALPLPDWAITMLRRRHAAGVCPDEPIFADSLGGFRDPSNVRRALRRALSPVASTRPPRPRRDSALHPPSSRPHPQTGRHETRLAKDQTRANRERPRQARPRTRSHPRQALPHKPRRIPHPQRPSRPSSPTLTLRRSHLDPLPHLPQNHSHRPGPPRPIRSPNSRPPRPSPSLHNPRRLHGPPNPQPLRSNRPGPRVRRPRPLVRNRALVAERPVELASAAGPGVVSAGLVSRTSVGQRAGSVPVGQFRCNR</sequence>
<feature type="region of interest" description="Disordered" evidence="6">
    <location>
        <begin position="321"/>
        <end position="478"/>
    </location>
</feature>
<dbReference type="InterPro" id="IPR044068">
    <property type="entry name" value="CB"/>
</dbReference>
<dbReference type="PANTHER" id="PTHR30629:SF2">
    <property type="entry name" value="PROPHAGE INTEGRASE INTS-RELATED"/>
    <property type="match status" value="1"/>
</dbReference>
<evidence type="ECO:0000256" key="1">
    <source>
        <dbReference type="ARBA" id="ARBA00008857"/>
    </source>
</evidence>
<feature type="compositionally biased region" description="Basic and acidic residues" evidence="6">
    <location>
        <begin position="351"/>
        <end position="370"/>
    </location>
</feature>
<evidence type="ECO:0000256" key="3">
    <source>
        <dbReference type="ARBA" id="ARBA00023125"/>
    </source>
</evidence>
<dbReference type="PANTHER" id="PTHR30629">
    <property type="entry name" value="PROPHAGE INTEGRASE"/>
    <property type="match status" value="1"/>
</dbReference>
<evidence type="ECO:0000256" key="5">
    <source>
        <dbReference type="PROSITE-ProRule" id="PRU01248"/>
    </source>
</evidence>
<dbReference type="InterPro" id="IPR050808">
    <property type="entry name" value="Phage_Integrase"/>
</dbReference>
<keyword evidence="9" id="KW-1185">Reference proteome</keyword>
<organism evidence="8 9">
    <name type="scientific">Kribbella hippodromi</name>
    <dbReference type="NCBI Taxonomy" id="434347"/>
    <lineage>
        <taxon>Bacteria</taxon>
        <taxon>Bacillati</taxon>
        <taxon>Actinomycetota</taxon>
        <taxon>Actinomycetes</taxon>
        <taxon>Propionibacteriales</taxon>
        <taxon>Kribbellaceae</taxon>
        <taxon>Kribbella</taxon>
    </lineage>
</organism>
<dbReference type="PROSITE" id="PS51900">
    <property type="entry name" value="CB"/>
    <property type="match status" value="1"/>
</dbReference>
<feature type="compositionally biased region" description="Basic residues" evidence="6">
    <location>
        <begin position="371"/>
        <end position="393"/>
    </location>
</feature>
<feature type="domain" description="Core-binding (CB)" evidence="7">
    <location>
        <begin position="84"/>
        <end position="166"/>
    </location>
</feature>
<dbReference type="InterPro" id="IPR013762">
    <property type="entry name" value="Integrase-like_cat_sf"/>
</dbReference>
<reference evidence="9" key="1">
    <citation type="journal article" date="2019" name="Int. J. Syst. Evol. Microbiol.">
        <title>The Global Catalogue of Microorganisms (GCM) 10K type strain sequencing project: providing services to taxonomists for standard genome sequencing and annotation.</title>
        <authorList>
            <consortium name="The Broad Institute Genomics Platform"/>
            <consortium name="The Broad Institute Genome Sequencing Center for Infectious Disease"/>
            <person name="Wu L."/>
            <person name="Ma J."/>
        </authorList>
    </citation>
    <scope>NUCLEOTIDE SEQUENCE [LARGE SCALE GENOMIC DNA]</scope>
    <source>
        <strain evidence="9">JCM 15572</strain>
    </source>
</reference>